<organism evidence="23 24">
    <name type="scientific">Pocillopora meandrina</name>
    <dbReference type="NCBI Taxonomy" id="46732"/>
    <lineage>
        <taxon>Eukaryota</taxon>
        <taxon>Metazoa</taxon>
        <taxon>Cnidaria</taxon>
        <taxon>Anthozoa</taxon>
        <taxon>Hexacorallia</taxon>
        <taxon>Scleractinia</taxon>
        <taxon>Astrocoeniina</taxon>
        <taxon>Pocilloporidae</taxon>
        <taxon>Pocillopora</taxon>
    </lineage>
</organism>
<evidence type="ECO:0000259" key="21">
    <source>
        <dbReference type="SMART" id="SM00079"/>
    </source>
</evidence>
<accession>A0AAU9VLX8</accession>
<evidence type="ECO:0000256" key="12">
    <source>
        <dbReference type="ARBA" id="ARBA00023286"/>
    </source>
</evidence>
<dbReference type="InterPro" id="IPR019594">
    <property type="entry name" value="Glu/Gly-bd"/>
</dbReference>
<keyword evidence="9" id="KW-0675">Receptor</keyword>
<keyword evidence="17" id="KW-1015">Disulfide bond</keyword>
<dbReference type="InterPro" id="IPR001828">
    <property type="entry name" value="ANF_lig-bd_rcpt"/>
</dbReference>
<keyword evidence="19" id="KW-0732">Signal</keyword>
<dbReference type="Pfam" id="PF00060">
    <property type="entry name" value="Lig_chan"/>
    <property type="match status" value="1"/>
</dbReference>
<dbReference type="GO" id="GO:0038023">
    <property type="term" value="F:signaling receptor activity"/>
    <property type="evidence" value="ECO:0007669"/>
    <property type="project" value="InterPro"/>
</dbReference>
<sequence>MSCTNLVFVTFLAFFVCFRLLPVKGGQVFKLGAIFPKNNTDLDEKILRFAIDAVNKEGWLSNITLNCSIRYAAADNSFENIYKVNQLINEGVIAIIGPKTSVAVKATYSLCSKLQIPQISASATDPEFFFNFRRYSYLLRMSPGDTQMNIVMKELIAHHKWKRMGILTASTLYDMNALSQFIGFATGEKWEILGVEHFTVTAGSYKVNATKNLLNLREKGARVILLSCPADYVPQVLEQAERLDMIREWVWILTDNAISQDNREISYKEGVIGVRLPVRGRGQLFDRVSKEWSKIVETSSINARSGRIYDAVLTVARAIEKILSENKSLSQPPVGNGLCRSDKPWIDGEMLLNYMKGVNASGVMNNINFRRTGSPGKTAYDVVNFQTDDKWVEVGDFQWSPRPRLKMNKKRPIVWLDGNLDVPKLASLELKYSRIKVLIALSPPFVMKKENSTNSNSDVEYEGFCIDLLDELKKKLQFEYHLELRDNFGDQQSDGTWSGIIGELTRKKAQLAVSTIIISPEREKAVDFTQPYYSLGFKIVMKKTDMENKVNTWGFLDPFEKTLWIAIISSSVIIGTVVWIYDRLSPYGYYGKVVQSAEVSSEEALAKNTLSVFHSFWAAVASYLEQTPDNLHPISQSGRATTLAWWFAISIFGATYTANLAAFLTINKYENPITNIEDLANQNKVKFGTARGQLATMLKEAKLPVYEKLWDFIERHGTLEKNHTAGIEKVRNTENYAFIWDSAVLEYDVQQEPCNTLTLIERPFGSINYGFALPRNSLYTHNFSVAMLELQQDGFLQRMKEKWFKSRSVCGAETQAAQEAAEEGGDQLQFSDLAGVFITLVVGVAAGLIVLSMELIYASYKDTQSKDGEAPNTLCAALWRRLHRTYKGFHDLHKRDEGEKQKEEDLAMSEGLLLPSALETQNI</sequence>
<dbReference type="InterPro" id="IPR001320">
    <property type="entry name" value="Iontro_rcpt_C"/>
</dbReference>
<feature type="transmembrane region" description="Helical" evidence="18">
    <location>
        <begin position="563"/>
        <end position="581"/>
    </location>
</feature>
<keyword evidence="5 18" id="KW-1133">Transmembrane helix</keyword>
<dbReference type="InterPro" id="IPR015683">
    <property type="entry name" value="Ionotropic_Glu_rcpt"/>
</dbReference>
<dbReference type="SUPFAM" id="SSF53822">
    <property type="entry name" value="Periplasmic binding protein-like I"/>
    <property type="match status" value="1"/>
</dbReference>
<gene>
    <name evidence="23" type="ORF">PMEA_00000096</name>
</gene>
<dbReference type="SMART" id="SM00079">
    <property type="entry name" value="PBPe"/>
    <property type="match status" value="1"/>
</dbReference>
<evidence type="ECO:0000256" key="10">
    <source>
        <dbReference type="ARBA" id="ARBA00023180"/>
    </source>
</evidence>
<dbReference type="Pfam" id="PF01094">
    <property type="entry name" value="ANF_receptor"/>
    <property type="match status" value="1"/>
</dbReference>
<keyword evidence="6" id="KW-0770">Synapse</keyword>
<keyword evidence="11" id="KW-0628">Postsynaptic cell membrane</keyword>
<keyword evidence="4 18" id="KW-0812">Transmembrane</keyword>
<dbReference type="GO" id="GO:0015276">
    <property type="term" value="F:ligand-gated monoatomic ion channel activity"/>
    <property type="evidence" value="ECO:0007669"/>
    <property type="project" value="InterPro"/>
</dbReference>
<proteinExistence type="predicted"/>
<dbReference type="InterPro" id="IPR028082">
    <property type="entry name" value="Peripla_BP_I"/>
</dbReference>
<feature type="site" description="Interaction with the cone snail toxin Con-ikot-ikot" evidence="16">
    <location>
        <position position="699"/>
    </location>
</feature>
<dbReference type="PRINTS" id="PR00177">
    <property type="entry name" value="NMDARECEPTOR"/>
</dbReference>
<keyword evidence="10" id="KW-0325">Glycoprotein</keyword>
<feature type="binding site" evidence="15">
    <location>
        <position position="522"/>
    </location>
    <ligand>
        <name>L-glutamate</name>
        <dbReference type="ChEBI" id="CHEBI:29985"/>
    </ligand>
</feature>
<feature type="domain" description="Ionotropic glutamate receptor C-terminal" evidence="21">
    <location>
        <begin position="434"/>
        <end position="806"/>
    </location>
</feature>
<evidence type="ECO:0000256" key="6">
    <source>
        <dbReference type="ARBA" id="ARBA00023018"/>
    </source>
</evidence>
<keyword evidence="7" id="KW-0406">Ion transport</keyword>
<dbReference type="PANTHER" id="PTHR18966">
    <property type="entry name" value="IONOTROPIC GLUTAMATE RECEPTOR"/>
    <property type="match status" value="1"/>
</dbReference>
<dbReference type="Gene3D" id="3.40.50.2300">
    <property type="match status" value="2"/>
</dbReference>
<evidence type="ECO:0000256" key="19">
    <source>
        <dbReference type="SAM" id="SignalP"/>
    </source>
</evidence>
<comment type="caution">
    <text evidence="23">The sequence shown here is derived from an EMBL/GenBank/DDBJ whole genome shotgun (WGS) entry which is preliminary data.</text>
</comment>
<evidence type="ECO:0000259" key="20">
    <source>
        <dbReference type="SMART" id="SM00062"/>
    </source>
</evidence>
<feature type="domain" description="Ionotropic glutamate receptor L-glutamate and glycine-binding" evidence="22">
    <location>
        <begin position="444"/>
        <end position="506"/>
    </location>
</feature>
<dbReference type="SMART" id="SM00062">
    <property type="entry name" value="PBPb"/>
    <property type="match status" value="1"/>
</dbReference>
<protein>
    <recommendedName>
        <fullName evidence="25">Glutamate receptor</fullName>
    </recommendedName>
</protein>
<keyword evidence="13" id="KW-0407">Ion channel</keyword>
<dbReference type="GO" id="GO:0045211">
    <property type="term" value="C:postsynaptic membrane"/>
    <property type="evidence" value="ECO:0007669"/>
    <property type="project" value="UniProtKB-SubCell"/>
</dbReference>
<dbReference type="InterPro" id="IPR001508">
    <property type="entry name" value="Iono_Glu_rcpt_met"/>
</dbReference>
<dbReference type="Proteomes" id="UP001159428">
    <property type="component" value="Unassembled WGS sequence"/>
</dbReference>
<dbReference type="Gene3D" id="1.10.287.70">
    <property type="match status" value="1"/>
</dbReference>
<evidence type="ECO:0000313" key="23">
    <source>
        <dbReference type="EMBL" id="CAH3030983.1"/>
    </source>
</evidence>
<evidence type="ECO:0008006" key="25">
    <source>
        <dbReference type="Google" id="ProtNLM"/>
    </source>
</evidence>
<keyword evidence="2" id="KW-0813">Transport</keyword>
<evidence type="ECO:0000256" key="9">
    <source>
        <dbReference type="ARBA" id="ARBA00023170"/>
    </source>
</evidence>
<evidence type="ECO:0000256" key="15">
    <source>
        <dbReference type="PIRSR" id="PIRSR601508-1"/>
    </source>
</evidence>
<evidence type="ECO:0000256" key="5">
    <source>
        <dbReference type="ARBA" id="ARBA00022989"/>
    </source>
</evidence>
<evidence type="ECO:0000256" key="17">
    <source>
        <dbReference type="PIRSR" id="PIRSR601508-3"/>
    </source>
</evidence>
<dbReference type="InterPro" id="IPR001638">
    <property type="entry name" value="Solute-binding_3/MltF_N"/>
</dbReference>
<evidence type="ECO:0000256" key="2">
    <source>
        <dbReference type="ARBA" id="ARBA00022448"/>
    </source>
</evidence>
<feature type="binding site" evidence="15">
    <location>
        <position position="741"/>
    </location>
    <ligand>
        <name>L-glutamate</name>
        <dbReference type="ChEBI" id="CHEBI:29985"/>
    </ligand>
</feature>
<evidence type="ECO:0000256" key="7">
    <source>
        <dbReference type="ARBA" id="ARBA00023065"/>
    </source>
</evidence>
<keyword evidence="3" id="KW-1003">Cell membrane</keyword>
<evidence type="ECO:0000256" key="3">
    <source>
        <dbReference type="ARBA" id="ARBA00022475"/>
    </source>
</evidence>
<evidence type="ECO:0000313" key="24">
    <source>
        <dbReference type="Proteomes" id="UP001159428"/>
    </source>
</evidence>
<evidence type="ECO:0000256" key="11">
    <source>
        <dbReference type="ARBA" id="ARBA00023257"/>
    </source>
</evidence>
<reference evidence="23 24" key="1">
    <citation type="submission" date="2022-05" db="EMBL/GenBank/DDBJ databases">
        <authorList>
            <consortium name="Genoscope - CEA"/>
            <person name="William W."/>
        </authorList>
    </citation>
    <scope>NUCLEOTIDE SEQUENCE [LARGE SCALE GENOMIC DNA]</scope>
</reference>
<feature type="transmembrane region" description="Helical" evidence="18">
    <location>
        <begin position="833"/>
        <end position="857"/>
    </location>
</feature>
<dbReference type="AlphaFoldDB" id="A0AAU9VLX8"/>
<dbReference type="SUPFAM" id="SSF53850">
    <property type="entry name" value="Periplasmic binding protein-like II"/>
    <property type="match status" value="1"/>
</dbReference>
<dbReference type="EMBL" id="CALNXJ010000001">
    <property type="protein sequence ID" value="CAH3030983.1"/>
    <property type="molecule type" value="Genomic_DNA"/>
</dbReference>
<feature type="site" description="Crucial to convey clamshell closure to channel opening" evidence="16">
    <location>
        <position position="673"/>
    </location>
</feature>
<keyword evidence="12" id="KW-1071">Ligand-gated ion channel</keyword>
<keyword evidence="8 18" id="KW-0472">Membrane</keyword>
<evidence type="ECO:0000256" key="14">
    <source>
        <dbReference type="ARBA" id="ARBA00034100"/>
    </source>
</evidence>
<comment type="subcellular location">
    <subcellularLocation>
        <location evidence="1">Cell membrane</location>
        <topology evidence="1">Multi-pass membrane protein</topology>
    </subcellularLocation>
    <subcellularLocation>
        <location evidence="14">Postsynaptic cell membrane</location>
    </subcellularLocation>
</comment>
<dbReference type="FunFam" id="3.40.190.10:FF:000024">
    <property type="entry name" value="Glutamate receptor, ionotropic, delta 1"/>
    <property type="match status" value="1"/>
</dbReference>
<feature type="domain" description="Solute-binding protein family 3/N-terminal" evidence="20">
    <location>
        <begin position="434"/>
        <end position="807"/>
    </location>
</feature>
<evidence type="ECO:0000256" key="18">
    <source>
        <dbReference type="SAM" id="Phobius"/>
    </source>
</evidence>
<feature type="signal peptide" evidence="19">
    <location>
        <begin position="1"/>
        <end position="25"/>
    </location>
</feature>
<feature type="chain" id="PRO_5043942166" description="Glutamate receptor" evidence="19">
    <location>
        <begin position="26"/>
        <end position="923"/>
    </location>
</feature>
<keyword evidence="24" id="KW-1185">Reference proteome</keyword>
<dbReference type="SMART" id="SM00918">
    <property type="entry name" value="Lig_chan-Glu_bd"/>
    <property type="match status" value="1"/>
</dbReference>
<feature type="disulfide bond" evidence="17">
    <location>
        <begin position="754"/>
        <end position="810"/>
    </location>
</feature>
<evidence type="ECO:0000256" key="8">
    <source>
        <dbReference type="ARBA" id="ARBA00023136"/>
    </source>
</evidence>
<feature type="transmembrane region" description="Helical" evidence="18">
    <location>
        <begin position="643"/>
        <end position="666"/>
    </location>
</feature>
<evidence type="ECO:0000256" key="4">
    <source>
        <dbReference type="ARBA" id="ARBA00022692"/>
    </source>
</evidence>
<evidence type="ECO:0000259" key="22">
    <source>
        <dbReference type="SMART" id="SM00918"/>
    </source>
</evidence>
<name>A0AAU9VLX8_9CNID</name>
<dbReference type="Gene3D" id="3.40.190.10">
    <property type="entry name" value="Periplasmic binding protein-like II"/>
    <property type="match status" value="2"/>
</dbReference>
<evidence type="ECO:0000256" key="1">
    <source>
        <dbReference type="ARBA" id="ARBA00004651"/>
    </source>
</evidence>
<evidence type="ECO:0000256" key="16">
    <source>
        <dbReference type="PIRSR" id="PIRSR601508-2"/>
    </source>
</evidence>
<dbReference type="Pfam" id="PF10613">
    <property type="entry name" value="Lig_chan-Glu_bd"/>
    <property type="match status" value="1"/>
</dbReference>
<evidence type="ECO:0000256" key="13">
    <source>
        <dbReference type="ARBA" id="ARBA00023303"/>
    </source>
</evidence>